<feature type="transmembrane region" description="Helical" evidence="20">
    <location>
        <begin position="102"/>
        <end position="124"/>
    </location>
</feature>
<keyword evidence="3" id="KW-0813">Transport</keyword>
<dbReference type="Pfam" id="PF22614">
    <property type="entry name" value="Slo-like_RCK"/>
    <property type="match status" value="2"/>
</dbReference>
<dbReference type="InterPro" id="IPR003148">
    <property type="entry name" value="RCK_N"/>
</dbReference>
<evidence type="ECO:0000256" key="20">
    <source>
        <dbReference type="SAM" id="Phobius"/>
    </source>
</evidence>
<evidence type="ECO:0000313" key="23">
    <source>
        <dbReference type="Proteomes" id="UP001591681"/>
    </source>
</evidence>
<name>A0ABD1JZ85_9TELE</name>
<evidence type="ECO:0000256" key="15">
    <source>
        <dbReference type="ARBA" id="ARBA00023136"/>
    </source>
</evidence>
<dbReference type="SUPFAM" id="SSF81324">
    <property type="entry name" value="Voltage-gated potassium channels"/>
    <property type="match status" value="1"/>
</dbReference>
<reference evidence="22 23" key="1">
    <citation type="submission" date="2024-09" db="EMBL/GenBank/DDBJ databases">
        <title>A chromosome-level genome assembly of Gray's grenadier anchovy, Coilia grayii.</title>
        <authorList>
            <person name="Fu Z."/>
        </authorList>
    </citation>
    <scope>NUCLEOTIDE SEQUENCE [LARGE SCALE GENOMIC DNA]</scope>
    <source>
        <strain evidence="22">G4</strain>
        <tissue evidence="22">Muscle</tissue>
    </source>
</reference>
<keyword evidence="4" id="KW-1003">Cell membrane</keyword>
<feature type="transmembrane region" description="Helical" evidence="20">
    <location>
        <begin position="263"/>
        <end position="281"/>
    </location>
</feature>
<feature type="transmembrane region" description="Helical" evidence="20">
    <location>
        <begin position="230"/>
        <end position="247"/>
    </location>
</feature>
<evidence type="ECO:0000256" key="3">
    <source>
        <dbReference type="ARBA" id="ARBA00022448"/>
    </source>
</evidence>
<dbReference type="PANTHER" id="PTHR10027:SF33">
    <property type="entry name" value="CALCIUM-ACTIVATED POTASSIUM CHANNEL SUBUNIT ALPHA-1-RELATED"/>
    <property type="match status" value="1"/>
</dbReference>
<dbReference type="PRINTS" id="PR01449">
    <property type="entry name" value="BKCHANNELA"/>
</dbReference>
<keyword evidence="11" id="KW-0851">Voltage-gated channel</keyword>
<evidence type="ECO:0000256" key="1">
    <source>
        <dbReference type="ARBA" id="ARBA00004651"/>
    </source>
</evidence>
<evidence type="ECO:0000256" key="10">
    <source>
        <dbReference type="ARBA" id="ARBA00022842"/>
    </source>
</evidence>
<evidence type="ECO:0000256" key="4">
    <source>
        <dbReference type="ARBA" id="ARBA00022475"/>
    </source>
</evidence>
<dbReference type="GO" id="GO:0034702">
    <property type="term" value="C:monoatomic ion channel complex"/>
    <property type="evidence" value="ECO:0007669"/>
    <property type="project" value="UniProtKB-KW"/>
</dbReference>
<evidence type="ECO:0000256" key="5">
    <source>
        <dbReference type="ARBA" id="ARBA00022538"/>
    </source>
</evidence>
<keyword evidence="13 20" id="KW-1133">Transmembrane helix</keyword>
<dbReference type="Pfam" id="PF03493">
    <property type="entry name" value="BK_channel_a"/>
    <property type="match status" value="1"/>
</dbReference>
<dbReference type="InterPro" id="IPR047871">
    <property type="entry name" value="K_chnl_Slo-like"/>
</dbReference>
<evidence type="ECO:0000256" key="19">
    <source>
        <dbReference type="SAM" id="MobiDB-lite"/>
    </source>
</evidence>
<keyword evidence="6 20" id="KW-0812">Transmembrane</keyword>
<evidence type="ECO:0000256" key="2">
    <source>
        <dbReference type="ARBA" id="ARBA00008648"/>
    </source>
</evidence>
<evidence type="ECO:0000256" key="16">
    <source>
        <dbReference type="ARBA" id="ARBA00023303"/>
    </source>
</evidence>
<keyword evidence="5" id="KW-0633">Potassium transport</keyword>
<evidence type="ECO:0000256" key="6">
    <source>
        <dbReference type="ARBA" id="ARBA00022692"/>
    </source>
</evidence>
<evidence type="ECO:0000256" key="9">
    <source>
        <dbReference type="ARBA" id="ARBA00022837"/>
    </source>
</evidence>
<evidence type="ECO:0000313" key="22">
    <source>
        <dbReference type="EMBL" id="KAL2092181.1"/>
    </source>
</evidence>
<sequence>MMKSSTNVEQHLLLPHCVYRAHRVWWVHLGSSLSVFLGGLLVLLLLKSSRFGLNSVGTALPGWRCKRQQKVIWCVFQGVSANVSLSSALQEWAVKVISAQHLSGQILMVIFFCFNTGSFLLYLLETAKPVEYCMKEHDVSLLTELAFNMVHLLHFGLRFLAAQDVLQVWVEMKSLVDFFTIPHSFITLFSRRAWLGLRFLRALNVLELPLILQILGLLRSNTSLKLSRLIAILVATLLTSAGFIHLLENSGDPWLEVRNSVPLSYFECIYFLIVTMTSVGYGDVHAFTVLGRLYVTLFIALGLGIFATYVPEVVEIIINRERFSGRYKDVDKLHVVVCGHITLASVSAFMREFFHEDRGEVNIRVLFMGNFCPDQELEAFFNRWFMNVSFYQGSVLKRKDQERVMMHKASACLILCDRYATDQHNEDVTNLMRVISIKQYCPNTRVIVQMLKHNSKAYLQNVSNWEWSRGDDVICLAELKLGFMAQSCLVPGLSTLLTNLFSMQGAVEVKDESWRSLYKEGIYKEIYTEYLSSAFTGLSFAQASKLCFLKLNLTLIGIEHQSGKEDFCVLVNPPSHIRIKKKTLGFLIASDAADAHRASFYCSVCHRDIADISRMKPCKCENVTIASSSLLSLSARQPSLGVLTSWKEAESDGYVSELESEDVMLDSTGMFHWCNPIALDDVSLTRESAFVLPLNQHVVVCLFGDEGSSLLGLGDFMMPLRASSLTTPELKTVVFLGDPNYFRREWPHIQYFPKIYFLPGSPLCTADLRALRVESCAMCVVLSTFSNPKHVESSMQDKETILSCVNLFHTRFSREATRAQGLPGRRSSYGYPGPRLPEASQPPPSKGTTVPLLVELVNTSNVQFVSNVEEFKSSATMTLTQAFAVGSVFCMDLLDSLMAATFFNANVPNLINTLVTGGDTPALEAQLAEDNHLREGTMSLRLSTLRQRSKLAQLPLDDEPLHSLRCITYEDLFVQALDSLEILCFGLYRLLDPPNPSMKRFVITTPPGDLSLEPADRVFCSVPFHQSHLLVRRRPQAPEPTRPTDEPQGC</sequence>
<organism evidence="22 23">
    <name type="scientific">Coilia grayii</name>
    <name type="common">Gray's grenadier anchovy</name>
    <dbReference type="NCBI Taxonomy" id="363190"/>
    <lineage>
        <taxon>Eukaryota</taxon>
        <taxon>Metazoa</taxon>
        <taxon>Chordata</taxon>
        <taxon>Craniata</taxon>
        <taxon>Vertebrata</taxon>
        <taxon>Euteleostomi</taxon>
        <taxon>Actinopterygii</taxon>
        <taxon>Neopterygii</taxon>
        <taxon>Teleostei</taxon>
        <taxon>Clupei</taxon>
        <taxon>Clupeiformes</taxon>
        <taxon>Clupeoidei</taxon>
        <taxon>Engraulidae</taxon>
        <taxon>Coilinae</taxon>
        <taxon>Coilia</taxon>
    </lineage>
</organism>
<keyword evidence="7" id="KW-0479">Metal-binding</keyword>
<dbReference type="Pfam" id="PF00520">
    <property type="entry name" value="Ion_trans"/>
    <property type="match status" value="1"/>
</dbReference>
<feature type="region of interest" description="Disordered" evidence="19">
    <location>
        <begin position="818"/>
        <end position="847"/>
    </location>
</feature>
<evidence type="ECO:0000256" key="18">
    <source>
        <dbReference type="ARBA" id="ARBA00033447"/>
    </source>
</evidence>
<evidence type="ECO:0000256" key="8">
    <source>
        <dbReference type="ARBA" id="ARBA00022826"/>
    </source>
</evidence>
<dbReference type="EMBL" id="JBHFQA010000010">
    <property type="protein sequence ID" value="KAL2092181.1"/>
    <property type="molecule type" value="Genomic_DNA"/>
</dbReference>
<keyword evidence="23" id="KW-1185">Reference proteome</keyword>
<evidence type="ECO:0000256" key="11">
    <source>
        <dbReference type="ARBA" id="ARBA00022882"/>
    </source>
</evidence>
<accession>A0ABD1JZ85</accession>
<dbReference type="Pfam" id="PF21014">
    <property type="entry name" value="Slowpoke_C"/>
    <property type="match status" value="1"/>
</dbReference>
<keyword evidence="16" id="KW-0407">Ion channel</keyword>
<dbReference type="InterPro" id="IPR003929">
    <property type="entry name" value="K_chnl_BK_asu"/>
</dbReference>
<feature type="domain" description="RCK N-terminal" evidence="21">
    <location>
        <begin position="332"/>
        <end position="475"/>
    </location>
</feature>
<evidence type="ECO:0000256" key="14">
    <source>
        <dbReference type="ARBA" id="ARBA00023065"/>
    </source>
</evidence>
<gene>
    <name evidence="22" type="ORF">ACEWY4_011979</name>
</gene>
<keyword evidence="14" id="KW-0406">Ion transport</keyword>
<keyword evidence="8" id="KW-0631">Potassium channel</keyword>
<evidence type="ECO:0000256" key="13">
    <source>
        <dbReference type="ARBA" id="ARBA00022989"/>
    </source>
</evidence>
<dbReference type="AlphaFoldDB" id="A0ABD1JZ85"/>
<dbReference type="PANTHER" id="PTHR10027">
    <property type="entry name" value="CALCIUM-ACTIVATED POTASSIUM CHANNEL ALPHA CHAIN"/>
    <property type="match status" value="1"/>
</dbReference>
<feature type="transmembrane region" description="Helical" evidence="20">
    <location>
        <begin position="293"/>
        <end position="310"/>
    </location>
</feature>
<dbReference type="Gene3D" id="1.10.287.70">
    <property type="match status" value="1"/>
</dbReference>
<comment type="similarity">
    <text evidence="2">Belongs to the potassium channel family. Calcium-activated (TC 1.A.1.3) subfamily. KCa1.1/KCNMA1 sub-subfamily.</text>
</comment>
<protein>
    <recommendedName>
        <fullName evidence="17">BK channel</fullName>
    </recommendedName>
    <alternativeName>
        <fullName evidence="18">Slowpoke homolog</fullName>
    </alternativeName>
</protein>
<keyword evidence="10" id="KW-0460">Magnesium</keyword>
<proteinExistence type="inferred from homology"/>
<keyword evidence="9" id="KW-0106">Calcium</keyword>
<evidence type="ECO:0000256" key="7">
    <source>
        <dbReference type="ARBA" id="ARBA00022723"/>
    </source>
</evidence>
<comment type="subcellular location">
    <subcellularLocation>
        <location evidence="1">Cell membrane</location>
        <topology evidence="1">Multi-pass membrane protein</topology>
    </subcellularLocation>
</comment>
<evidence type="ECO:0000259" key="21">
    <source>
        <dbReference type="PROSITE" id="PS51201"/>
    </source>
</evidence>
<keyword evidence="12" id="KW-0630">Potassium</keyword>
<dbReference type="InterPro" id="IPR048735">
    <property type="entry name" value="Slowpoke-like_C"/>
</dbReference>
<feature type="transmembrane region" description="Helical" evidence="20">
    <location>
        <begin position="25"/>
        <end position="46"/>
    </location>
</feature>
<dbReference type="FunFam" id="1.10.287.70:FF:000015">
    <property type="entry name" value="Calcium-activated potassium channel subunit alpha-1 isoform X7"/>
    <property type="match status" value="1"/>
</dbReference>
<dbReference type="GO" id="GO:0005267">
    <property type="term" value="F:potassium channel activity"/>
    <property type="evidence" value="ECO:0007669"/>
    <property type="project" value="UniProtKB-KW"/>
</dbReference>
<dbReference type="Gene3D" id="3.40.50.720">
    <property type="entry name" value="NAD(P)-binding Rossmann-like Domain"/>
    <property type="match status" value="1"/>
</dbReference>
<dbReference type="FunFam" id="3.40.50.720:FF:000005">
    <property type="entry name" value="calcium-activated potassium channel subunit alpha-1 isoform X6"/>
    <property type="match status" value="1"/>
</dbReference>
<keyword evidence="15 20" id="KW-0472">Membrane</keyword>
<dbReference type="Proteomes" id="UP001591681">
    <property type="component" value="Unassembled WGS sequence"/>
</dbReference>
<comment type="caution">
    <text evidence="22">The sequence shown here is derived from an EMBL/GenBank/DDBJ whole genome shotgun (WGS) entry which is preliminary data.</text>
</comment>
<evidence type="ECO:0000256" key="12">
    <source>
        <dbReference type="ARBA" id="ARBA00022958"/>
    </source>
</evidence>
<evidence type="ECO:0000256" key="17">
    <source>
        <dbReference type="ARBA" id="ARBA00029579"/>
    </source>
</evidence>
<dbReference type="PROSITE" id="PS51201">
    <property type="entry name" value="RCK_N"/>
    <property type="match status" value="1"/>
</dbReference>
<dbReference type="InterPro" id="IPR005821">
    <property type="entry name" value="Ion_trans_dom"/>
</dbReference>
<dbReference type="GO" id="GO:0046872">
    <property type="term" value="F:metal ion binding"/>
    <property type="evidence" value="ECO:0007669"/>
    <property type="project" value="UniProtKB-KW"/>
</dbReference>
<dbReference type="GO" id="GO:0005886">
    <property type="term" value="C:plasma membrane"/>
    <property type="evidence" value="ECO:0007669"/>
    <property type="project" value="UniProtKB-SubCell"/>
</dbReference>